<evidence type="ECO:0000256" key="2">
    <source>
        <dbReference type="ARBA" id="ARBA00022737"/>
    </source>
</evidence>
<keyword evidence="1" id="KW-0433">Leucine-rich repeat</keyword>
<gene>
    <name evidence="4" type="ORF">HLQ16_11440</name>
</gene>
<dbReference type="PANTHER" id="PTHR47566">
    <property type="match status" value="1"/>
</dbReference>
<dbReference type="PANTHER" id="PTHR47566:SF1">
    <property type="entry name" value="PROTEIN NUD1"/>
    <property type="match status" value="1"/>
</dbReference>
<evidence type="ECO:0008006" key="6">
    <source>
        <dbReference type="Google" id="ProtNLM"/>
    </source>
</evidence>
<keyword evidence="3" id="KW-0732">Signal</keyword>
<evidence type="ECO:0000256" key="3">
    <source>
        <dbReference type="SAM" id="SignalP"/>
    </source>
</evidence>
<dbReference type="AlphaFoldDB" id="A0A7Y3WT20"/>
<name>A0A7Y3WT20_9CLOT</name>
<dbReference type="EMBL" id="JABEYB010000008">
    <property type="protein sequence ID" value="NNU76545.1"/>
    <property type="molecule type" value="Genomic_DNA"/>
</dbReference>
<organism evidence="4 5">
    <name type="scientific">Clostridium estertheticum</name>
    <dbReference type="NCBI Taxonomy" id="238834"/>
    <lineage>
        <taxon>Bacteria</taxon>
        <taxon>Bacillati</taxon>
        <taxon>Bacillota</taxon>
        <taxon>Clostridia</taxon>
        <taxon>Eubacteriales</taxon>
        <taxon>Clostridiaceae</taxon>
        <taxon>Clostridium</taxon>
    </lineage>
</organism>
<dbReference type="InterPro" id="IPR052574">
    <property type="entry name" value="CDIRP"/>
</dbReference>
<dbReference type="Gene3D" id="3.80.10.10">
    <property type="entry name" value="Ribonuclease Inhibitor"/>
    <property type="match status" value="1"/>
</dbReference>
<feature type="signal peptide" evidence="3">
    <location>
        <begin position="1"/>
        <end position="25"/>
    </location>
</feature>
<dbReference type="Proteomes" id="UP000531659">
    <property type="component" value="Unassembled WGS sequence"/>
</dbReference>
<comment type="caution">
    <text evidence="4">The sequence shown here is derived from an EMBL/GenBank/DDBJ whole genome shotgun (WGS) entry which is preliminary data.</text>
</comment>
<dbReference type="InterPro" id="IPR032675">
    <property type="entry name" value="LRR_dom_sf"/>
</dbReference>
<dbReference type="RefSeq" id="WP_171297217.1">
    <property type="nucleotide sequence ID" value="NZ_CP087102.1"/>
</dbReference>
<accession>A0A7Y3WT20</accession>
<reference evidence="4 5" key="1">
    <citation type="submission" date="2020-05" db="EMBL/GenBank/DDBJ databases">
        <title>Complete genome of Clostridium estertheticum subspecies estertheticum, isolated from Vacuum packed lamb meat from New Zealand imported to Switzerland.</title>
        <authorList>
            <person name="Wambui J."/>
            <person name="Stevens M.J.A."/>
            <person name="Stephan R."/>
        </authorList>
    </citation>
    <scope>NUCLEOTIDE SEQUENCE [LARGE SCALE GENOMIC DNA]</scope>
    <source>
        <strain evidence="4 5">CEST001</strain>
    </source>
</reference>
<feature type="chain" id="PRO_5030665465" description="Leucine-rich repeat domain-containing protein" evidence="3">
    <location>
        <begin position="26"/>
        <end position="287"/>
    </location>
</feature>
<dbReference type="GO" id="GO:0035591">
    <property type="term" value="F:signaling adaptor activity"/>
    <property type="evidence" value="ECO:0007669"/>
    <property type="project" value="TreeGrafter"/>
</dbReference>
<evidence type="ECO:0000256" key="1">
    <source>
        <dbReference type="ARBA" id="ARBA00022614"/>
    </source>
</evidence>
<dbReference type="SUPFAM" id="SSF52058">
    <property type="entry name" value="L domain-like"/>
    <property type="match status" value="1"/>
</dbReference>
<proteinExistence type="predicted"/>
<evidence type="ECO:0000313" key="5">
    <source>
        <dbReference type="Proteomes" id="UP000531659"/>
    </source>
</evidence>
<evidence type="ECO:0000313" key="4">
    <source>
        <dbReference type="EMBL" id="NNU76545.1"/>
    </source>
</evidence>
<keyword evidence="2" id="KW-0677">Repeat</keyword>
<protein>
    <recommendedName>
        <fullName evidence="6">Leucine-rich repeat domain-containing protein</fullName>
    </recommendedName>
</protein>
<sequence>MNKKIMSSVLTVLMILGSTSISAFATTDNGSVIIGDKTFDLAYANDPTNSAEINNAIVEGGSVYVKDFSGNWIDNTTGKIVDASVVPGENSTGTISDNTDITSKFTDTNFRSAVYKLIGKTSPAPILNIDVKNIKILDVTLENISSLDGIEYFTALTELDCISNHLTTIDVSKNTALTHLDCTFNQLTTLDVSKNTALTYLSCHASQLTTLDVSKNTALTWLDCFNNQLTTLDVSKDTALTYLDCGLNQITTLYAINNISNGSQYNVQYTDSTRTGTSDNLGITIKK</sequence>